<dbReference type="InterPro" id="IPR036412">
    <property type="entry name" value="HAD-like_sf"/>
</dbReference>
<comment type="caution">
    <text evidence="1">The sequence shown here is derived from an EMBL/GenBank/DDBJ whole genome shotgun (WGS) entry which is preliminary data.</text>
</comment>
<accession>A0A9D1F123</accession>
<organism evidence="1 2">
    <name type="scientific">Candidatus Scatousia excrementigallinarum</name>
    <dbReference type="NCBI Taxonomy" id="2840935"/>
    <lineage>
        <taxon>Bacteria</taxon>
        <taxon>Candidatus Scatousia</taxon>
    </lineage>
</organism>
<reference evidence="1" key="1">
    <citation type="submission" date="2020-10" db="EMBL/GenBank/DDBJ databases">
        <authorList>
            <person name="Gilroy R."/>
        </authorList>
    </citation>
    <scope>NUCLEOTIDE SEQUENCE</scope>
    <source>
        <strain evidence="1">6276</strain>
    </source>
</reference>
<dbReference type="PANTHER" id="PTHR43434:SF1">
    <property type="entry name" value="PHOSPHOGLYCOLATE PHOSPHATASE"/>
    <property type="match status" value="1"/>
</dbReference>
<dbReference type="SFLD" id="SFLDG01135">
    <property type="entry name" value="C1.5.6:_HAD__Beta-PGM__Phospha"/>
    <property type="match status" value="1"/>
</dbReference>
<dbReference type="Proteomes" id="UP000823928">
    <property type="component" value="Unassembled WGS sequence"/>
</dbReference>
<protein>
    <submittedName>
        <fullName evidence="1">HAD family hydrolase</fullName>
    </submittedName>
</protein>
<dbReference type="SUPFAM" id="SSF56784">
    <property type="entry name" value="HAD-like"/>
    <property type="match status" value="1"/>
</dbReference>
<reference evidence="1" key="2">
    <citation type="journal article" date="2021" name="PeerJ">
        <title>Extensive microbial diversity within the chicken gut microbiome revealed by metagenomics and culture.</title>
        <authorList>
            <person name="Gilroy R."/>
            <person name="Ravi A."/>
            <person name="Getino M."/>
            <person name="Pursley I."/>
            <person name="Horton D.L."/>
            <person name="Alikhan N.F."/>
            <person name="Baker D."/>
            <person name="Gharbi K."/>
            <person name="Hall N."/>
            <person name="Watson M."/>
            <person name="Adriaenssens E.M."/>
            <person name="Foster-Nyarko E."/>
            <person name="Jarju S."/>
            <person name="Secka A."/>
            <person name="Antonio M."/>
            <person name="Oren A."/>
            <person name="Chaudhuri R.R."/>
            <person name="La Ragione R."/>
            <person name="Hildebrand F."/>
            <person name="Pallen M.J."/>
        </authorList>
    </citation>
    <scope>NUCLEOTIDE SEQUENCE</scope>
    <source>
        <strain evidence="1">6276</strain>
    </source>
</reference>
<dbReference type="Gene3D" id="1.10.150.240">
    <property type="entry name" value="Putative phosphatase, domain 2"/>
    <property type="match status" value="1"/>
</dbReference>
<gene>
    <name evidence="1" type="ORF">IAC10_11815</name>
</gene>
<dbReference type="InterPro" id="IPR050155">
    <property type="entry name" value="HAD-like_hydrolase_sf"/>
</dbReference>
<dbReference type="InterPro" id="IPR006439">
    <property type="entry name" value="HAD-SF_hydro_IA"/>
</dbReference>
<dbReference type="InterPro" id="IPR023198">
    <property type="entry name" value="PGP-like_dom2"/>
</dbReference>
<name>A0A9D1F123_9BACT</name>
<dbReference type="PANTHER" id="PTHR43434">
    <property type="entry name" value="PHOSPHOGLYCOLATE PHOSPHATASE"/>
    <property type="match status" value="1"/>
</dbReference>
<dbReference type="NCBIfam" id="TIGR01509">
    <property type="entry name" value="HAD-SF-IA-v3"/>
    <property type="match status" value="1"/>
</dbReference>
<dbReference type="SFLD" id="SFLDG01129">
    <property type="entry name" value="C1.5:_HAD__Beta-PGM__Phosphata"/>
    <property type="match status" value="1"/>
</dbReference>
<dbReference type="AlphaFoldDB" id="A0A9D1F123"/>
<sequence>MIDTVIFDLDGTLLNTLEDLKDSTNYALNKFGYPQRTLEEVRKFVGNGVRKLIERAIPEGSGDPECEECLKTFKEHYAKNMYNKTAPYQGIIDMLLQLKENGIKTAVVSNKFDLAVKELCKKYFGELIEIAIGESENVRKKPAPDSVLKAIKELNSNIKNCIYSGDSDVDVQTAKNTGIECIGVTWGFRDRSLLEKEGAQYIIDTPDEFIKIINKINSCN</sequence>
<dbReference type="NCBIfam" id="TIGR01549">
    <property type="entry name" value="HAD-SF-IA-v1"/>
    <property type="match status" value="1"/>
</dbReference>
<dbReference type="EMBL" id="DVIU01000234">
    <property type="protein sequence ID" value="HIS37290.1"/>
    <property type="molecule type" value="Genomic_DNA"/>
</dbReference>
<dbReference type="InterPro" id="IPR023214">
    <property type="entry name" value="HAD_sf"/>
</dbReference>
<evidence type="ECO:0000313" key="1">
    <source>
        <dbReference type="EMBL" id="HIS37290.1"/>
    </source>
</evidence>
<dbReference type="Gene3D" id="3.40.50.1000">
    <property type="entry name" value="HAD superfamily/HAD-like"/>
    <property type="match status" value="1"/>
</dbReference>
<dbReference type="GO" id="GO:0008967">
    <property type="term" value="F:phosphoglycolate phosphatase activity"/>
    <property type="evidence" value="ECO:0007669"/>
    <property type="project" value="TreeGrafter"/>
</dbReference>
<dbReference type="SFLD" id="SFLDS00003">
    <property type="entry name" value="Haloacid_Dehalogenase"/>
    <property type="match status" value="1"/>
</dbReference>
<dbReference type="Pfam" id="PF13419">
    <property type="entry name" value="HAD_2"/>
    <property type="match status" value="1"/>
</dbReference>
<proteinExistence type="predicted"/>
<dbReference type="GO" id="GO:0005829">
    <property type="term" value="C:cytosol"/>
    <property type="evidence" value="ECO:0007669"/>
    <property type="project" value="TreeGrafter"/>
</dbReference>
<evidence type="ECO:0000313" key="2">
    <source>
        <dbReference type="Proteomes" id="UP000823928"/>
    </source>
</evidence>
<dbReference type="InterPro" id="IPR041492">
    <property type="entry name" value="HAD_2"/>
</dbReference>
<keyword evidence="1" id="KW-0378">Hydrolase</keyword>
<dbReference type="GO" id="GO:0006281">
    <property type="term" value="P:DNA repair"/>
    <property type="evidence" value="ECO:0007669"/>
    <property type="project" value="TreeGrafter"/>
</dbReference>